<evidence type="ECO:0000313" key="9">
    <source>
        <dbReference type="Proteomes" id="UP000295807"/>
    </source>
</evidence>
<comment type="caution">
    <text evidence="8">The sequence shown here is derived from an EMBL/GenBank/DDBJ whole genome shotgun (WGS) entry which is preliminary data.</text>
</comment>
<dbReference type="InterPro" id="IPR012944">
    <property type="entry name" value="SusD_RagB_dom"/>
</dbReference>
<organism evidence="8 9">
    <name type="scientific">Anseongella ginsenosidimutans</name>
    <dbReference type="NCBI Taxonomy" id="496056"/>
    <lineage>
        <taxon>Bacteria</taxon>
        <taxon>Pseudomonadati</taxon>
        <taxon>Bacteroidota</taxon>
        <taxon>Sphingobacteriia</taxon>
        <taxon>Sphingobacteriales</taxon>
        <taxon>Sphingobacteriaceae</taxon>
        <taxon>Anseongella</taxon>
    </lineage>
</organism>
<evidence type="ECO:0000256" key="2">
    <source>
        <dbReference type="ARBA" id="ARBA00006275"/>
    </source>
</evidence>
<evidence type="ECO:0000256" key="5">
    <source>
        <dbReference type="ARBA" id="ARBA00023237"/>
    </source>
</evidence>
<dbReference type="Pfam" id="PF14322">
    <property type="entry name" value="SusD-like_3"/>
    <property type="match status" value="1"/>
</dbReference>
<dbReference type="Pfam" id="PF07980">
    <property type="entry name" value="SusD_RagB"/>
    <property type="match status" value="1"/>
</dbReference>
<evidence type="ECO:0000256" key="1">
    <source>
        <dbReference type="ARBA" id="ARBA00004442"/>
    </source>
</evidence>
<keyword evidence="3" id="KW-0732">Signal</keyword>
<dbReference type="GO" id="GO:0009279">
    <property type="term" value="C:cell outer membrane"/>
    <property type="evidence" value="ECO:0007669"/>
    <property type="project" value="UniProtKB-SubCell"/>
</dbReference>
<name>A0A4R3KPY1_9SPHI</name>
<evidence type="ECO:0000256" key="4">
    <source>
        <dbReference type="ARBA" id="ARBA00023136"/>
    </source>
</evidence>
<dbReference type="Proteomes" id="UP000295807">
    <property type="component" value="Unassembled WGS sequence"/>
</dbReference>
<evidence type="ECO:0000259" key="7">
    <source>
        <dbReference type="Pfam" id="PF14322"/>
    </source>
</evidence>
<dbReference type="InterPro" id="IPR011990">
    <property type="entry name" value="TPR-like_helical_dom_sf"/>
</dbReference>
<comment type="similarity">
    <text evidence="2">Belongs to the SusD family.</text>
</comment>
<evidence type="ECO:0000313" key="8">
    <source>
        <dbReference type="EMBL" id="TCS85438.1"/>
    </source>
</evidence>
<gene>
    <name evidence="8" type="ORF">EDD80_11210</name>
</gene>
<dbReference type="RefSeq" id="WP_132130155.1">
    <property type="nucleotide sequence ID" value="NZ_CP042432.1"/>
</dbReference>
<evidence type="ECO:0000259" key="6">
    <source>
        <dbReference type="Pfam" id="PF07980"/>
    </source>
</evidence>
<protein>
    <submittedName>
        <fullName evidence="8">Putative outer membrane starch-binding protein</fullName>
    </submittedName>
</protein>
<feature type="domain" description="RagB/SusD" evidence="6">
    <location>
        <begin position="283"/>
        <end position="505"/>
    </location>
</feature>
<dbReference type="AlphaFoldDB" id="A0A4R3KPY1"/>
<dbReference type="SUPFAM" id="SSF48452">
    <property type="entry name" value="TPR-like"/>
    <property type="match status" value="1"/>
</dbReference>
<keyword evidence="4" id="KW-0472">Membrane</keyword>
<keyword evidence="5" id="KW-0998">Cell outer membrane</keyword>
<dbReference type="CDD" id="cd08977">
    <property type="entry name" value="SusD"/>
    <property type="match status" value="1"/>
</dbReference>
<comment type="subcellular location">
    <subcellularLocation>
        <location evidence="1">Cell outer membrane</location>
    </subcellularLocation>
</comment>
<evidence type="ECO:0000256" key="3">
    <source>
        <dbReference type="ARBA" id="ARBA00022729"/>
    </source>
</evidence>
<dbReference type="EMBL" id="SMAD01000012">
    <property type="protein sequence ID" value="TCS85438.1"/>
    <property type="molecule type" value="Genomic_DNA"/>
</dbReference>
<reference evidence="8 9" key="1">
    <citation type="submission" date="2019-03" db="EMBL/GenBank/DDBJ databases">
        <title>Genomic Encyclopedia of Type Strains, Phase IV (KMG-IV): sequencing the most valuable type-strain genomes for metagenomic binning, comparative biology and taxonomic classification.</title>
        <authorList>
            <person name="Goeker M."/>
        </authorList>
    </citation>
    <scope>NUCLEOTIDE SEQUENCE [LARGE SCALE GENOMIC DNA]</scope>
    <source>
        <strain evidence="8 9">DSM 21100</strain>
    </source>
</reference>
<dbReference type="Gene3D" id="1.25.40.390">
    <property type="match status" value="1"/>
</dbReference>
<dbReference type="InterPro" id="IPR033985">
    <property type="entry name" value="SusD-like_N"/>
</dbReference>
<sequence length="506" mass="56745">MKKNLYTIVAASILLCSSCSEDLLDKNPLDQISSTTFWKSKADLDMALTACYGILQNDMFSYGSPNWDVLTDNGYGQHNYWGSQAIVRGEISPSSGGYITDVYNNSYSAIARLNIFLKQLAEYGGNDVDAELKTAYEAEARFLRGFYYYQLYFCYGAVPLVTEPLTLENQVQPKASAEQILEQSLSDLDFAIGNLADVPYYENGGHAVKSSAEALKARVLLYAAYDESGTPDPEQLTGVKALVSSIIGAGYALDPAYENVFRDGSQDGNEEIIFSIKFLAPDNATPMDQWYGDWLVVSPLQNLVDAYECTDGLPWGVSPLTNPDDPKANRDPRLAKTIYFGHVAIEGNEHHPSNNAPTGYGVAKFLTPELMPYGYSTQSQQDWVMLRYGEILLMYAEAQNELSGPDASVYDAINQVRERAGMPPLDPGLSKEEMRQRIRQERRIELAFEGLRYYDLKRWRIAETVLNSVTDGILTYNFVERFYLWPIPQTEIDKSQGQLEQNPDYQ</sequence>
<accession>A0A4R3KPY1</accession>
<dbReference type="OrthoDB" id="5694214at2"/>
<proteinExistence type="inferred from homology"/>
<feature type="domain" description="SusD-like N-terminal" evidence="7">
    <location>
        <begin position="24"/>
        <end position="221"/>
    </location>
</feature>
<keyword evidence="9" id="KW-1185">Reference proteome</keyword>